<dbReference type="PROSITE" id="PS00061">
    <property type="entry name" value="ADH_SHORT"/>
    <property type="match status" value="1"/>
</dbReference>
<dbReference type="GO" id="GO:0006633">
    <property type="term" value="P:fatty acid biosynthetic process"/>
    <property type="evidence" value="ECO:0007669"/>
    <property type="project" value="TreeGrafter"/>
</dbReference>
<sequence>MSFTPPALPLDLSGRVVFVLGAGSAGPGWSIGRASSVTYARLGAHVCVADRDAASAEETTALIRAEGGTAETFVGDAADEADVVRLFGEARERFGTVDVLHHNVGIGKTGGPMETSAEDFDRIHAVNVRSLLLATRQVLPGMVERGRGAIVAISSIAGMRYLGYPHLAYGVTKAAVTQFTRMVAQQYAAQGVRANTVVPGLIDTPRIATTVAKMFSDTSLEEAKAARARQVPVGRMGTAWDVAHACAFLASDAAAYVTGTELLVDGGITGKFV</sequence>
<reference evidence="2" key="1">
    <citation type="submission" date="2023-07" db="EMBL/GenBank/DDBJ databases">
        <title>Sorghum-associated microbial communities from plants grown in Nebraska, USA.</title>
        <authorList>
            <person name="Schachtman D."/>
        </authorList>
    </citation>
    <scope>NUCLEOTIDE SEQUENCE</scope>
    <source>
        <strain evidence="2">DS3315</strain>
    </source>
</reference>
<gene>
    <name evidence="2" type="ORF">J2W39_004277</name>
</gene>
<evidence type="ECO:0000313" key="2">
    <source>
        <dbReference type="EMBL" id="MDP9973030.1"/>
    </source>
</evidence>
<name>A0AAW8EKQ5_VARPD</name>
<dbReference type="GO" id="GO:0048038">
    <property type="term" value="F:quinone binding"/>
    <property type="evidence" value="ECO:0007669"/>
    <property type="project" value="TreeGrafter"/>
</dbReference>
<accession>A0AAW8EKQ5</accession>
<dbReference type="PANTHER" id="PTHR42760:SF122">
    <property type="entry name" value="NAD(P)-BINDING PROTEIN"/>
    <property type="match status" value="1"/>
</dbReference>
<dbReference type="GeneID" id="99716452"/>
<dbReference type="InterPro" id="IPR036291">
    <property type="entry name" value="NAD(P)-bd_dom_sf"/>
</dbReference>
<organism evidence="2 3">
    <name type="scientific">Variovorax paradoxus</name>
    <dbReference type="NCBI Taxonomy" id="34073"/>
    <lineage>
        <taxon>Bacteria</taxon>
        <taxon>Pseudomonadati</taxon>
        <taxon>Pseudomonadota</taxon>
        <taxon>Betaproteobacteria</taxon>
        <taxon>Burkholderiales</taxon>
        <taxon>Comamonadaceae</taxon>
        <taxon>Variovorax</taxon>
    </lineage>
</organism>
<protein>
    <submittedName>
        <fullName evidence="2">NAD(P)-dependent dehydrogenase (Short-subunit alcohol dehydrogenase family)</fullName>
    </submittedName>
</protein>
<dbReference type="SUPFAM" id="SSF51735">
    <property type="entry name" value="NAD(P)-binding Rossmann-fold domains"/>
    <property type="match status" value="1"/>
</dbReference>
<evidence type="ECO:0000256" key="1">
    <source>
        <dbReference type="ARBA" id="ARBA00006484"/>
    </source>
</evidence>
<dbReference type="CDD" id="cd05233">
    <property type="entry name" value="SDR_c"/>
    <property type="match status" value="1"/>
</dbReference>
<evidence type="ECO:0000313" key="3">
    <source>
        <dbReference type="Proteomes" id="UP001224845"/>
    </source>
</evidence>
<dbReference type="PANTHER" id="PTHR42760">
    <property type="entry name" value="SHORT-CHAIN DEHYDROGENASES/REDUCTASES FAMILY MEMBER"/>
    <property type="match status" value="1"/>
</dbReference>
<comment type="similarity">
    <text evidence="1">Belongs to the short-chain dehydrogenases/reductases (SDR) family.</text>
</comment>
<proteinExistence type="inferred from homology"/>
<dbReference type="Pfam" id="PF13561">
    <property type="entry name" value="adh_short_C2"/>
    <property type="match status" value="1"/>
</dbReference>
<dbReference type="PRINTS" id="PR00081">
    <property type="entry name" value="GDHRDH"/>
</dbReference>
<dbReference type="EMBL" id="JAUSRV010000011">
    <property type="protein sequence ID" value="MDP9973030.1"/>
    <property type="molecule type" value="Genomic_DNA"/>
</dbReference>
<dbReference type="AlphaFoldDB" id="A0AAW8EKQ5"/>
<dbReference type="InterPro" id="IPR002347">
    <property type="entry name" value="SDR_fam"/>
</dbReference>
<comment type="caution">
    <text evidence="2">The sequence shown here is derived from an EMBL/GenBank/DDBJ whole genome shotgun (WGS) entry which is preliminary data.</text>
</comment>
<dbReference type="InterPro" id="IPR020904">
    <property type="entry name" value="Sc_DH/Rdtase_CS"/>
</dbReference>
<dbReference type="FunFam" id="3.40.50.720:FF:000084">
    <property type="entry name" value="Short-chain dehydrogenase reductase"/>
    <property type="match status" value="1"/>
</dbReference>
<dbReference type="GO" id="GO:0016616">
    <property type="term" value="F:oxidoreductase activity, acting on the CH-OH group of donors, NAD or NADP as acceptor"/>
    <property type="evidence" value="ECO:0007669"/>
    <property type="project" value="TreeGrafter"/>
</dbReference>
<dbReference type="PRINTS" id="PR00080">
    <property type="entry name" value="SDRFAMILY"/>
</dbReference>
<dbReference type="Gene3D" id="3.40.50.720">
    <property type="entry name" value="NAD(P)-binding Rossmann-like Domain"/>
    <property type="match status" value="1"/>
</dbReference>
<dbReference type="Proteomes" id="UP001224845">
    <property type="component" value="Unassembled WGS sequence"/>
</dbReference>
<dbReference type="RefSeq" id="WP_015867585.1">
    <property type="nucleotide sequence ID" value="NZ_CAIGKF010000010.1"/>
</dbReference>